<evidence type="ECO:0000313" key="1">
    <source>
        <dbReference type="EMBL" id="KAF2463543.1"/>
    </source>
</evidence>
<keyword evidence="2" id="KW-1185">Reference proteome</keyword>
<protein>
    <submittedName>
        <fullName evidence="1">Uncharacterized protein</fullName>
    </submittedName>
</protein>
<organism evidence="1 2">
    <name type="scientific">Lindgomyces ingoldianus</name>
    <dbReference type="NCBI Taxonomy" id="673940"/>
    <lineage>
        <taxon>Eukaryota</taxon>
        <taxon>Fungi</taxon>
        <taxon>Dikarya</taxon>
        <taxon>Ascomycota</taxon>
        <taxon>Pezizomycotina</taxon>
        <taxon>Dothideomycetes</taxon>
        <taxon>Pleosporomycetidae</taxon>
        <taxon>Pleosporales</taxon>
        <taxon>Lindgomycetaceae</taxon>
        <taxon>Lindgomyces</taxon>
    </lineage>
</organism>
<dbReference type="Proteomes" id="UP000799755">
    <property type="component" value="Unassembled WGS sequence"/>
</dbReference>
<name>A0ACB6Q9A3_9PLEO</name>
<dbReference type="EMBL" id="MU003549">
    <property type="protein sequence ID" value="KAF2463543.1"/>
    <property type="molecule type" value="Genomic_DNA"/>
</dbReference>
<accession>A0ACB6Q9A3</accession>
<evidence type="ECO:0000313" key="2">
    <source>
        <dbReference type="Proteomes" id="UP000799755"/>
    </source>
</evidence>
<proteinExistence type="predicted"/>
<gene>
    <name evidence="1" type="ORF">BDR25DRAFT_362709</name>
</gene>
<reference evidence="1" key="1">
    <citation type="journal article" date="2020" name="Stud. Mycol.">
        <title>101 Dothideomycetes genomes: a test case for predicting lifestyles and emergence of pathogens.</title>
        <authorList>
            <person name="Haridas S."/>
            <person name="Albert R."/>
            <person name="Binder M."/>
            <person name="Bloem J."/>
            <person name="Labutti K."/>
            <person name="Salamov A."/>
            <person name="Andreopoulos B."/>
            <person name="Baker S."/>
            <person name="Barry K."/>
            <person name="Bills G."/>
            <person name="Bluhm B."/>
            <person name="Cannon C."/>
            <person name="Castanera R."/>
            <person name="Culley D."/>
            <person name="Daum C."/>
            <person name="Ezra D."/>
            <person name="Gonzalez J."/>
            <person name="Henrissat B."/>
            <person name="Kuo A."/>
            <person name="Liang C."/>
            <person name="Lipzen A."/>
            <person name="Lutzoni F."/>
            <person name="Magnuson J."/>
            <person name="Mondo S."/>
            <person name="Nolan M."/>
            <person name="Ohm R."/>
            <person name="Pangilinan J."/>
            <person name="Park H.-J."/>
            <person name="Ramirez L."/>
            <person name="Alfaro M."/>
            <person name="Sun H."/>
            <person name="Tritt A."/>
            <person name="Yoshinaga Y."/>
            <person name="Zwiers L.-H."/>
            <person name="Turgeon B."/>
            <person name="Goodwin S."/>
            <person name="Spatafora J."/>
            <person name="Crous P."/>
            <person name="Grigoriev I."/>
        </authorList>
    </citation>
    <scope>NUCLEOTIDE SEQUENCE</scope>
    <source>
        <strain evidence="1">ATCC 200398</strain>
    </source>
</reference>
<sequence>MVETKGRFSVRCTFHSHSRGEITEKLEWSDRLRSQSEIFAHQAALSPSASLPPANPFDTVNITQRVKLRVDMPKDKPLSANRSGSSLAHTAPLTRPLFHAKKNVNRTLNPILNRLPFSSSPSGTPKEPPLFSLRPSTPPSSTSRLHPTPDKSQTYLPSPYNCGIALLSDLTGKPLLMISDHTIPFPYSLSAYSTHVSAVSENPIRSGTSAEAQVAVDPQVIIPWYHFSRPQLARPHEVRVCRHGEVDAHHKDPGDLSHMGNSDRKSMFCLIPAAEVSNDIFYLSNHSSIFFEVSARMLELWVLSKIKLGQKDTRITIRQFDQVLSTRLSSRCCLNSFNMKVIIVYCPQLTVSGIYIDRLVVGAEKRSKSDFAGFANELAQVFSLQHLMIFCSPRSMKYTKHLELFHINTCGTTIRYSRSNIENCDQWRRFLTTSKLGRSCHPRRIQKPISKDAGLSKPYQTLFSITVLSTPWLYCPSVDIYADNDECIVA</sequence>
<comment type="caution">
    <text evidence="1">The sequence shown here is derived from an EMBL/GenBank/DDBJ whole genome shotgun (WGS) entry which is preliminary data.</text>
</comment>